<protein>
    <submittedName>
        <fullName evidence="3">C4-dicarboxylate ABC transporter permease</fullName>
    </submittedName>
</protein>
<feature type="transmembrane region" description="Helical" evidence="1">
    <location>
        <begin position="58"/>
        <end position="79"/>
    </location>
</feature>
<evidence type="ECO:0000259" key="2">
    <source>
        <dbReference type="Pfam" id="PF01970"/>
    </source>
</evidence>
<feature type="transmembrane region" description="Helical" evidence="1">
    <location>
        <begin position="196"/>
        <end position="218"/>
    </location>
</feature>
<feature type="transmembrane region" description="Helical" evidence="1">
    <location>
        <begin position="166"/>
        <end position="184"/>
    </location>
</feature>
<keyword evidence="1" id="KW-1133">Transmembrane helix</keyword>
<keyword evidence="4" id="KW-1185">Reference proteome</keyword>
<dbReference type="OrthoDB" id="9781349at2"/>
<feature type="domain" description="DUF112" evidence="2">
    <location>
        <begin position="17"/>
        <end position="439"/>
    </location>
</feature>
<evidence type="ECO:0000313" key="4">
    <source>
        <dbReference type="Proteomes" id="UP000273252"/>
    </source>
</evidence>
<dbReference type="InterPro" id="IPR002823">
    <property type="entry name" value="DUF112_TM"/>
</dbReference>
<keyword evidence="1" id="KW-0472">Membrane</keyword>
<dbReference type="Pfam" id="PF01970">
    <property type="entry name" value="TctA"/>
    <property type="match status" value="1"/>
</dbReference>
<feature type="transmembrane region" description="Helical" evidence="1">
    <location>
        <begin position="465"/>
        <end position="487"/>
    </location>
</feature>
<feature type="transmembrane region" description="Helical" evidence="1">
    <location>
        <begin position="319"/>
        <end position="339"/>
    </location>
</feature>
<gene>
    <name evidence="3" type="ORF">DZ860_02850</name>
</gene>
<dbReference type="PANTHER" id="PTHR35342:SF5">
    <property type="entry name" value="TRICARBOXYLIC TRANSPORT PROTEIN"/>
    <property type="match status" value="1"/>
</dbReference>
<dbReference type="PANTHER" id="PTHR35342">
    <property type="entry name" value="TRICARBOXYLIC TRANSPORT PROTEIN"/>
    <property type="match status" value="1"/>
</dbReference>
<keyword evidence="1" id="KW-0812">Transmembrane</keyword>
<organism evidence="3 4">
    <name type="scientific">Vibrio sinensis</name>
    <dbReference type="NCBI Taxonomy" id="2302434"/>
    <lineage>
        <taxon>Bacteria</taxon>
        <taxon>Pseudomonadati</taxon>
        <taxon>Pseudomonadota</taxon>
        <taxon>Gammaproteobacteria</taxon>
        <taxon>Vibrionales</taxon>
        <taxon>Vibrionaceae</taxon>
        <taxon>Vibrio</taxon>
    </lineage>
</organism>
<feature type="transmembrane region" description="Helical" evidence="1">
    <location>
        <begin position="414"/>
        <end position="444"/>
    </location>
</feature>
<sequence length="505" mass="53294">MDVIIDAFIAACSLSNLLPALFGVVVGIAIGALPGFSVTMGVAVLFPLTLMFTGNGGIMMLLGIYVGAVYGGSISAILLNTPGTPASMVTTMEGYPLTQRGEGDKALALSTGASFIGGIVSAVVLTFLSPALAKFALKFSAPEYFMLAAFGLSVIISISSENLTKGLIGGVLGLFIATVGVDSFTGYTRFTFDTMFLMSGISFVPILIGLFAFSQIIINTLDGNMNASDKVDVNTSFRKTLSHLKLLTKLKATLARSSLIGTFIGAIPGTGGDVAAFISYNETRRSAKKGETFENGNLRGLVSPESANNAVTGGAMVPLLTLGIPGDAVAAIILGAFMIQGLQPGPLLFVENASDMYMIFAGLFLVNIMMFTLGIFGVRYFTKITTVPRPLLNTLILVLCVIGSYSINNNALDVFVMIFSGFVGYFLIREKFGVAPIILGIILGPMLESNLRRALILSDGSYGVFIERPIACILLILTLLSLTTPLVKRWLNSRHNNQSADSSHG</sequence>
<name>A0A3A6QRU6_9VIBR</name>
<dbReference type="Proteomes" id="UP000273252">
    <property type="component" value="Unassembled WGS sequence"/>
</dbReference>
<feature type="transmembrane region" description="Helical" evidence="1">
    <location>
        <begin position="390"/>
        <end position="408"/>
    </location>
</feature>
<evidence type="ECO:0000313" key="3">
    <source>
        <dbReference type="EMBL" id="RJX75630.1"/>
    </source>
</evidence>
<feature type="transmembrane region" description="Helical" evidence="1">
    <location>
        <begin position="20"/>
        <end position="46"/>
    </location>
</feature>
<feature type="transmembrane region" description="Helical" evidence="1">
    <location>
        <begin position="144"/>
        <end position="160"/>
    </location>
</feature>
<evidence type="ECO:0000256" key="1">
    <source>
        <dbReference type="SAM" id="Phobius"/>
    </source>
</evidence>
<feature type="transmembrane region" description="Helical" evidence="1">
    <location>
        <begin position="359"/>
        <end position="378"/>
    </location>
</feature>
<comment type="caution">
    <text evidence="3">The sequence shown here is derived from an EMBL/GenBank/DDBJ whole genome shotgun (WGS) entry which is preliminary data.</text>
</comment>
<reference evidence="3 4" key="1">
    <citation type="submission" date="2018-08" db="EMBL/GenBank/DDBJ databases">
        <title>Vibrio isolated from the Eastern China Marginal Seas.</title>
        <authorList>
            <person name="Li Y."/>
        </authorList>
    </citation>
    <scope>NUCLEOTIDE SEQUENCE [LARGE SCALE GENOMIC DNA]</scope>
    <source>
        <strain evidence="3 4">BEI233</strain>
    </source>
</reference>
<dbReference type="RefSeq" id="WP_120029386.1">
    <property type="nucleotide sequence ID" value="NZ_QVMU01000001.1"/>
</dbReference>
<proteinExistence type="predicted"/>
<dbReference type="AlphaFoldDB" id="A0A3A6QRU6"/>
<dbReference type="EMBL" id="QVMU01000001">
    <property type="protein sequence ID" value="RJX75630.1"/>
    <property type="molecule type" value="Genomic_DNA"/>
</dbReference>
<accession>A0A3A6QRU6</accession>
<feature type="transmembrane region" description="Helical" evidence="1">
    <location>
        <begin position="106"/>
        <end position="132"/>
    </location>
</feature>